<dbReference type="AlphaFoldDB" id="A0AAV4M5Q2"/>
<accession>A0AAV4M5Q2</accession>
<dbReference type="EMBL" id="BPLR01001887">
    <property type="protein sequence ID" value="GIX67555.1"/>
    <property type="molecule type" value="Genomic_DNA"/>
</dbReference>
<protein>
    <submittedName>
        <fullName evidence="1">Uncharacterized protein</fullName>
    </submittedName>
</protein>
<evidence type="ECO:0000313" key="1">
    <source>
        <dbReference type="EMBL" id="GIX67555.1"/>
    </source>
</evidence>
<keyword evidence="2" id="KW-1185">Reference proteome</keyword>
<gene>
    <name evidence="1" type="ORF">CEXT_551821</name>
</gene>
<name>A0AAV4M5Q2_CAEEX</name>
<proteinExistence type="predicted"/>
<organism evidence="1 2">
    <name type="scientific">Caerostris extrusa</name>
    <name type="common">Bark spider</name>
    <name type="synonym">Caerostris bankana</name>
    <dbReference type="NCBI Taxonomy" id="172846"/>
    <lineage>
        <taxon>Eukaryota</taxon>
        <taxon>Metazoa</taxon>
        <taxon>Ecdysozoa</taxon>
        <taxon>Arthropoda</taxon>
        <taxon>Chelicerata</taxon>
        <taxon>Arachnida</taxon>
        <taxon>Araneae</taxon>
        <taxon>Araneomorphae</taxon>
        <taxon>Entelegynae</taxon>
        <taxon>Araneoidea</taxon>
        <taxon>Araneidae</taxon>
        <taxon>Caerostris</taxon>
    </lineage>
</organism>
<comment type="caution">
    <text evidence="1">The sequence shown here is derived from an EMBL/GenBank/DDBJ whole genome shotgun (WGS) entry which is preliminary data.</text>
</comment>
<dbReference type="Proteomes" id="UP001054945">
    <property type="component" value="Unassembled WGS sequence"/>
</dbReference>
<sequence length="78" mass="8848">MSVPPGLFRRHLISEWMPTGKTIAKDEGFHSYTKAHSSEGNEEATDWIFANGGKCRLVYLSLLLSDKGSDSQMKERRF</sequence>
<evidence type="ECO:0000313" key="2">
    <source>
        <dbReference type="Proteomes" id="UP001054945"/>
    </source>
</evidence>
<reference evidence="1 2" key="1">
    <citation type="submission" date="2021-06" db="EMBL/GenBank/DDBJ databases">
        <title>Caerostris extrusa draft genome.</title>
        <authorList>
            <person name="Kono N."/>
            <person name="Arakawa K."/>
        </authorList>
    </citation>
    <scope>NUCLEOTIDE SEQUENCE [LARGE SCALE GENOMIC DNA]</scope>
</reference>